<feature type="domain" description="HTH lysR-type" evidence="5">
    <location>
        <begin position="1"/>
        <end position="58"/>
    </location>
</feature>
<reference evidence="6 7" key="1">
    <citation type="submission" date="2018-07" db="EMBL/GenBank/DDBJ databases">
        <title>A draft genome of a endophytic bacteria, a new species of Pedobacter.</title>
        <authorList>
            <person name="Zhang Z.D."/>
            <person name="Chen Z.J."/>
        </authorList>
    </citation>
    <scope>NUCLEOTIDE SEQUENCE [LARGE SCALE GENOMIC DNA]</scope>
    <source>
        <strain evidence="6 7">RS10</strain>
    </source>
</reference>
<dbReference type="Gene3D" id="1.10.10.10">
    <property type="entry name" value="Winged helix-like DNA-binding domain superfamily/Winged helix DNA-binding domain"/>
    <property type="match status" value="1"/>
</dbReference>
<dbReference type="GO" id="GO:0003700">
    <property type="term" value="F:DNA-binding transcription factor activity"/>
    <property type="evidence" value="ECO:0007669"/>
    <property type="project" value="InterPro"/>
</dbReference>
<evidence type="ECO:0000256" key="1">
    <source>
        <dbReference type="ARBA" id="ARBA00009437"/>
    </source>
</evidence>
<protein>
    <submittedName>
        <fullName evidence="6">LysR family transcriptional regulator</fullName>
    </submittedName>
</protein>
<gene>
    <name evidence="6" type="ORF">DRW42_10080</name>
</gene>
<dbReference type="PANTHER" id="PTHR30346:SF17">
    <property type="entry name" value="LYSR FAMILY TRANSCRIPTIONAL REGULATOR"/>
    <property type="match status" value="1"/>
</dbReference>
<dbReference type="PRINTS" id="PR00039">
    <property type="entry name" value="HTHLYSR"/>
</dbReference>
<keyword evidence="3" id="KW-0238">DNA-binding</keyword>
<dbReference type="GO" id="GO:0032993">
    <property type="term" value="C:protein-DNA complex"/>
    <property type="evidence" value="ECO:0007669"/>
    <property type="project" value="TreeGrafter"/>
</dbReference>
<dbReference type="SUPFAM" id="SSF46785">
    <property type="entry name" value="Winged helix' DNA-binding domain"/>
    <property type="match status" value="1"/>
</dbReference>
<dbReference type="InterPro" id="IPR036390">
    <property type="entry name" value="WH_DNA-bd_sf"/>
</dbReference>
<dbReference type="GO" id="GO:0003677">
    <property type="term" value="F:DNA binding"/>
    <property type="evidence" value="ECO:0007669"/>
    <property type="project" value="UniProtKB-KW"/>
</dbReference>
<dbReference type="InterPro" id="IPR005119">
    <property type="entry name" value="LysR_subst-bd"/>
</dbReference>
<evidence type="ECO:0000313" key="7">
    <source>
        <dbReference type="Proteomes" id="UP000252081"/>
    </source>
</evidence>
<keyword evidence="4" id="KW-0804">Transcription</keyword>
<dbReference type="OrthoDB" id="9803735at2"/>
<dbReference type="Proteomes" id="UP000252081">
    <property type="component" value="Unassembled WGS sequence"/>
</dbReference>
<dbReference type="PANTHER" id="PTHR30346">
    <property type="entry name" value="TRANSCRIPTIONAL DUAL REGULATOR HCAR-RELATED"/>
    <property type="match status" value="1"/>
</dbReference>
<sequence>MELRHLLYFKTVAEELHFTKAAAKLFISQPPLSRQIKELEDELGVQLFLRSNKQVSLTNAGKYFKAEVDALFARLEESKEIVSKIHNGVSGELKIGYISSVYQSHLAEILKSMQIEFPYLKTSLFEVPTLTQIKELEEGRLDAGILRAPVLSEKLMVESLFFDPFVVVIPLTGQQFENKEAFADFLKNSPFIFFNKDFAPHYNQKLVEICKRMGFTPDITHEANNVHSILQLVEAGLGVSILPSSLKKQYAQLKVSFVELDDIPVNTEVVLAYKKSNQNPALAWFIGHYRESHSLNPKE</sequence>
<dbReference type="Pfam" id="PF00126">
    <property type="entry name" value="HTH_1"/>
    <property type="match status" value="1"/>
</dbReference>
<accession>A0A366L220</accession>
<comment type="similarity">
    <text evidence="1">Belongs to the LysR transcriptional regulatory family.</text>
</comment>
<organism evidence="6 7">
    <name type="scientific">Pedobacter miscanthi</name>
    <dbReference type="NCBI Taxonomy" id="2259170"/>
    <lineage>
        <taxon>Bacteria</taxon>
        <taxon>Pseudomonadati</taxon>
        <taxon>Bacteroidota</taxon>
        <taxon>Sphingobacteriia</taxon>
        <taxon>Sphingobacteriales</taxon>
        <taxon>Sphingobacteriaceae</taxon>
        <taxon>Pedobacter</taxon>
    </lineage>
</organism>
<dbReference type="FunFam" id="1.10.10.10:FF:000001">
    <property type="entry name" value="LysR family transcriptional regulator"/>
    <property type="match status" value="1"/>
</dbReference>
<dbReference type="CDD" id="cd08414">
    <property type="entry name" value="PBP2_LTTR_aromatics_like"/>
    <property type="match status" value="1"/>
</dbReference>
<dbReference type="InterPro" id="IPR000847">
    <property type="entry name" value="LysR_HTH_N"/>
</dbReference>
<evidence type="ECO:0000256" key="4">
    <source>
        <dbReference type="ARBA" id="ARBA00023163"/>
    </source>
</evidence>
<evidence type="ECO:0000256" key="2">
    <source>
        <dbReference type="ARBA" id="ARBA00023015"/>
    </source>
</evidence>
<dbReference type="AlphaFoldDB" id="A0A366L220"/>
<dbReference type="Pfam" id="PF03466">
    <property type="entry name" value="LysR_substrate"/>
    <property type="match status" value="1"/>
</dbReference>
<keyword evidence="2" id="KW-0805">Transcription regulation</keyword>
<evidence type="ECO:0000259" key="5">
    <source>
        <dbReference type="PROSITE" id="PS50931"/>
    </source>
</evidence>
<dbReference type="EMBL" id="QNQU01000007">
    <property type="protein sequence ID" value="RBQ07935.1"/>
    <property type="molecule type" value="Genomic_DNA"/>
</dbReference>
<dbReference type="InterPro" id="IPR036388">
    <property type="entry name" value="WH-like_DNA-bd_sf"/>
</dbReference>
<evidence type="ECO:0000313" key="6">
    <source>
        <dbReference type="EMBL" id="RBQ07935.1"/>
    </source>
</evidence>
<comment type="caution">
    <text evidence="6">The sequence shown here is derived from an EMBL/GenBank/DDBJ whole genome shotgun (WGS) entry which is preliminary data.</text>
</comment>
<dbReference type="Gene3D" id="3.40.190.10">
    <property type="entry name" value="Periplasmic binding protein-like II"/>
    <property type="match status" value="2"/>
</dbReference>
<keyword evidence="7" id="KW-1185">Reference proteome</keyword>
<name>A0A366L220_9SPHI</name>
<dbReference type="SUPFAM" id="SSF53850">
    <property type="entry name" value="Periplasmic binding protein-like II"/>
    <property type="match status" value="1"/>
</dbReference>
<proteinExistence type="inferred from homology"/>
<dbReference type="PROSITE" id="PS50931">
    <property type="entry name" value="HTH_LYSR"/>
    <property type="match status" value="1"/>
</dbReference>
<dbReference type="RefSeq" id="WP_113948695.1">
    <property type="nucleotide sequence ID" value="NZ_QNQU01000007.1"/>
</dbReference>
<evidence type="ECO:0000256" key="3">
    <source>
        <dbReference type="ARBA" id="ARBA00023125"/>
    </source>
</evidence>